<evidence type="ECO:0000313" key="2">
    <source>
        <dbReference type="EMBL" id="SCM71532.1"/>
    </source>
</evidence>
<accession>A0A212L1W3</accession>
<reference evidence="2" key="1">
    <citation type="submission" date="2016-08" db="EMBL/GenBank/DDBJ databases">
        <authorList>
            <person name="Seilhamer J.J."/>
        </authorList>
    </citation>
    <scope>NUCLEOTIDE SEQUENCE</scope>
    <source>
        <strain evidence="2">86</strain>
    </source>
</reference>
<sequence length="272" mass="30581">MTRRKPANTPTNIQISGVDISRIEYRGEPVVTFAMVDEVHQRPDGTAGRTFRENRTRFVEGEDFVSLDQPDEIRRLGFTRPQGGTPASVILLTRRGYLKLVKPLTDDRAWAVQGEMIDRYFLVEQIVGAVPLDAEARKTIGGIVKSVVHSELQAIVAHEVETALAADPRRAVLAYVSVRQLLDEAKALTKGRRSLNRRVGNELRTRAVLAPPTQPVSKCPHSGVWLFPRDFAAQFMVDRGMEMVRTHNDRVRGQGVLKLVRSEKHEDDKKGR</sequence>
<protein>
    <recommendedName>
        <fullName evidence="1">KilA-N DNA-binding domain-containing protein</fullName>
    </recommendedName>
</protein>
<evidence type="ECO:0000259" key="1">
    <source>
        <dbReference type="Pfam" id="PF10543"/>
    </source>
</evidence>
<dbReference type="Pfam" id="PF10543">
    <property type="entry name" value="ORF6N"/>
    <property type="match status" value="1"/>
</dbReference>
<gene>
    <name evidence="2" type="ORF">KL86PLE_100252</name>
</gene>
<dbReference type="EMBL" id="FMJD01000002">
    <property type="protein sequence ID" value="SCM71532.1"/>
    <property type="molecule type" value="Genomic_DNA"/>
</dbReference>
<proteinExistence type="predicted"/>
<feature type="domain" description="KilA-N DNA-binding" evidence="1">
    <location>
        <begin position="23"/>
        <end position="102"/>
    </location>
</feature>
<dbReference type="InterPro" id="IPR018873">
    <property type="entry name" value="KilA-N_DNA-bd_domain"/>
</dbReference>
<organism evidence="2">
    <name type="scientific">uncultured Pleomorphomonas sp</name>
    <dbReference type="NCBI Taxonomy" id="442121"/>
    <lineage>
        <taxon>Bacteria</taxon>
        <taxon>Pseudomonadati</taxon>
        <taxon>Pseudomonadota</taxon>
        <taxon>Alphaproteobacteria</taxon>
        <taxon>Hyphomicrobiales</taxon>
        <taxon>Pleomorphomonadaceae</taxon>
        <taxon>Pleomorphomonas</taxon>
        <taxon>environmental samples</taxon>
    </lineage>
</organism>
<dbReference type="RefSeq" id="WP_288199054.1">
    <property type="nucleotide sequence ID" value="NZ_LT608334.1"/>
</dbReference>
<name>A0A212L1W3_9HYPH</name>
<dbReference type="AlphaFoldDB" id="A0A212L1W3"/>